<dbReference type="Proteomes" id="UP000184498">
    <property type="component" value="Unassembled WGS sequence"/>
</dbReference>
<name>A0A1M6UQ14_9FLAO</name>
<dbReference type="AlphaFoldDB" id="A0A1M6UQ14"/>
<proteinExistence type="predicted"/>
<protein>
    <submittedName>
        <fullName evidence="2">Uncharacterized protein</fullName>
    </submittedName>
</protein>
<organism evidence="2 3">
    <name type="scientific">Epilithonimonas mollis</name>
    <dbReference type="NCBI Taxonomy" id="216903"/>
    <lineage>
        <taxon>Bacteria</taxon>
        <taxon>Pseudomonadati</taxon>
        <taxon>Bacteroidota</taxon>
        <taxon>Flavobacteriia</taxon>
        <taxon>Flavobacteriales</taxon>
        <taxon>Weeksellaceae</taxon>
        <taxon>Chryseobacterium group</taxon>
        <taxon>Epilithonimonas</taxon>
    </lineage>
</organism>
<gene>
    <name evidence="2" type="ORF">SAMN05444371_3409</name>
</gene>
<accession>A0A1M6UQ14</accession>
<dbReference type="RefSeq" id="WP_262494355.1">
    <property type="nucleotide sequence ID" value="NZ_FRAM01000006.1"/>
</dbReference>
<evidence type="ECO:0000313" key="2">
    <source>
        <dbReference type="EMBL" id="SHK71253.1"/>
    </source>
</evidence>
<keyword evidence="3" id="KW-1185">Reference proteome</keyword>
<sequence length="41" mass="4519">MKARNLFAEASGSPITDTQKDFFPQGQRNTFAIENETASQA</sequence>
<feature type="region of interest" description="Disordered" evidence="1">
    <location>
        <begin position="1"/>
        <end position="22"/>
    </location>
</feature>
<dbReference type="EMBL" id="FRAM01000006">
    <property type="protein sequence ID" value="SHK71253.1"/>
    <property type="molecule type" value="Genomic_DNA"/>
</dbReference>
<evidence type="ECO:0000313" key="3">
    <source>
        <dbReference type="Proteomes" id="UP000184498"/>
    </source>
</evidence>
<reference evidence="3" key="1">
    <citation type="submission" date="2016-11" db="EMBL/GenBank/DDBJ databases">
        <authorList>
            <person name="Varghese N."/>
            <person name="Submissions S."/>
        </authorList>
    </citation>
    <scope>NUCLEOTIDE SEQUENCE [LARGE SCALE GENOMIC DNA]</scope>
    <source>
        <strain evidence="3">DSM 18016</strain>
    </source>
</reference>
<evidence type="ECO:0000256" key="1">
    <source>
        <dbReference type="SAM" id="MobiDB-lite"/>
    </source>
</evidence>